<name>A0A8J5XVD2_DIALT</name>
<keyword evidence="3" id="KW-0812">Transmembrane</keyword>
<dbReference type="Proteomes" id="UP000751190">
    <property type="component" value="Unassembled WGS sequence"/>
</dbReference>
<dbReference type="InterPro" id="IPR036772">
    <property type="entry name" value="SRCR-like_dom_sf"/>
</dbReference>
<feature type="compositionally biased region" description="Basic and acidic residues" evidence="2">
    <location>
        <begin position="243"/>
        <end position="253"/>
    </location>
</feature>
<dbReference type="InterPro" id="IPR001190">
    <property type="entry name" value="SRCR"/>
</dbReference>
<dbReference type="Gene3D" id="3.10.250.10">
    <property type="entry name" value="SRCR-like domain"/>
    <property type="match status" value="1"/>
</dbReference>
<sequence>MARERKDEEGARLPATVLAGGGVVGLIVIGAIVASMRQQGAQLGATRLNSTGLYAAPPPSPPASPLARTHRERRASAPSASLGEVSVETLDTCGKCRGRCELFDWRSPICCTAQCNRQCPDLMAEIGCEKAVKAANGDVTTPECERCQQACDFAGAACCMSRPCRATCEGTKAMCARAGYNDGSLDGADDGADAGGPAGGSFSASLDSLIDQLGGGGVLGATAPDTTTGALPIGPASASSRGARADARERADVARSGLESPADAARAGLASWASDLAGSVSDAASDAGASVGGLIDRGPSVADVATGLRDAAGRVRGAVERATAPILDLSKEEVVCVACNQSFAALGGQFGCTPSCALKCPRLMAALGCAPEEADPVCFKCRATCSLLGTASYSTQLMCCRDECHASCPQVVSRFGCPEGNMTASQRLARAFGIDVRAFKDNTTALVCEGCLSACSHSNASPKCCSEFCEKRCKPAQTAGTAPVPTCHLTSPAPAPAARARGARGPSAGGRRGRGVTVIACNEPAVGDVRLTSYPVGVAQVFTGMGTAHVSDADDPDWGWRSVCGWHDSRQLGAKWEKMNLARVVCRQLGFLSASFQSEREGEGEVDETAPYQCNSGSEQELKQCKEQPSALHGEECTSALVVGCKTGGEFYGPAEPRCGSAGVHGKPRPQPGP</sequence>
<evidence type="ECO:0000256" key="3">
    <source>
        <dbReference type="SAM" id="Phobius"/>
    </source>
</evidence>
<keyword evidence="3" id="KW-0472">Membrane</keyword>
<reference evidence="5" key="1">
    <citation type="submission" date="2021-05" db="EMBL/GenBank/DDBJ databases">
        <title>The genome of the haptophyte Pavlova lutheri (Diacronema luteri, Pavlovales) - a model for lipid biosynthesis in eukaryotic algae.</title>
        <authorList>
            <person name="Hulatt C.J."/>
            <person name="Posewitz M.C."/>
        </authorList>
    </citation>
    <scope>NUCLEOTIDE SEQUENCE</scope>
    <source>
        <strain evidence="5">NIVA-4/92</strain>
    </source>
</reference>
<evidence type="ECO:0000259" key="4">
    <source>
        <dbReference type="PROSITE" id="PS50287"/>
    </source>
</evidence>
<dbReference type="PROSITE" id="PS50287">
    <property type="entry name" value="SRCR_2"/>
    <property type="match status" value="1"/>
</dbReference>
<evidence type="ECO:0000313" key="6">
    <source>
        <dbReference type="Proteomes" id="UP000751190"/>
    </source>
</evidence>
<feature type="domain" description="SRCR" evidence="4">
    <location>
        <begin position="529"/>
        <end position="646"/>
    </location>
</feature>
<gene>
    <name evidence="5" type="ORF">KFE25_007630</name>
</gene>
<keyword evidence="6" id="KW-1185">Reference proteome</keyword>
<dbReference type="OrthoDB" id="10622612at2759"/>
<evidence type="ECO:0000256" key="1">
    <source>
        <dbReference type="ARBA" id="ARBA00023157"/>
    </source>
</evidence>
<feature type="region of interest" description="Disordered" evidence="2">
    <location>
        <begin position="225"/>
        <end position="259"/>
    </location>
</feature>
<feature type="region of interest" description="Disordered" evidence="2">
    <location>
        <begin position="52"/>
        <end position="81"/>
    </location>
</feature>
<organism evidence="5 6">
    <name type="scientific">Diacronema lutheri</name>
    <name type="common">Unicellular marine alga</name>
    <name type="synonym">Monochrysis lutheri</name>
    <dbReference type="NCBI Taxonomy" id="2081491"/>
    <lineage>
        <taxon>Eukaryota</taxon>
        <taxon>Haptista</taxon>
        <taxon>Haptophyta</taxon>
        <taxon>Pavlovophyceae</taxon>
        <taxon>Pavlovales</taxon>
        <taxon>Pavlovaceae</taxon>
        <taxon>Diacronema</taxon>
    </lineage>
</organism>
<keyword evidence="1" id="KW-1015">Disulfide bond</keyword>
<dbReference type="EMBL" id="JAGTXO010000003">
    <property type="protein sequence ID" value="KAG8469112.1"/>
    <property type="molecule type" value="Genomic_DNA"/>
</dbReference>
<evidence type="ECO:0000256" key="2">
    <source>
        <dbReference type="SAM" id="MobiDB-lite"/>
    </source>
</evidence>
<accession>A0A8J5XVD2</accession>
<keyword evidence="3" id="KW-1133">Transmembrane helix</keyword>
<dbReference type="AlphaFoldDB" id="A0A8J5XVD2"/>
<comment type="caution">
    <text evidence="5">The sequence shown here is derived from an EMBL/GenBank/DDBJ whole genome shotgun (WGS) entry which is preliminary data.</text>
</comment>
<dbReference type="GO" id="GO:0016020">
    <property type="term" value="C:membrane"/>
    <property type="evidence" value="ECO:0007669"/>
    <property type="project" value="InterPro"/>
</dbReference>
<feature type="transmembrane region" description="Helical" evidence="3">
    <location>
        <begin position="12"/>
        <end position="34"/>
    </location>
</feature>
<evidence type="ECO:0000313" key="5">
    <source>
        <dbReference type="EMBL" id="KAG8469112.1"/>
    </source>
</evidence>
<protein>
    <recommendedName>
        <fullName evidence="4">SRCR domain-containing protein</fullName>
    </recommendedName>
</protein>
<proteinExistence type="predicted"/>
<dbReference type="SUPFAM" id="SSF56487">
    <property type="entry name" value="SRCR-like"/>
    <property type="match status" value="1"/>
</dbReference>